<feature type="transmembrane region" description="Helical" evidence="1">
    <location>
        <begin position="209"/>
        <end position="231"/>
    </location>
</feature>
<evidence type="ECO:0000256" key="1">
    <source>
        <dbReference type="SAM" id="Phobius"/>
    </source>
</evidence>
<reference evidence="2" key="2">
    <citation type="submission" date="2015-02" db="UniProtKB">
        <authorList>
            <consortium name="EnsemblMetazoa"/>
        </authorList>
    </citation>
    <scope>IDENTIFICATION</scope>
</reference>
<sequence>MLMSPVGKVEGRIMMLCSAYGLCQTACNAAYMTCCAAAGAATGVATAGVGTPAPLAACSAAQASCMVAFLFAVHNVLIILHIKFLSYLLLFYFIFFIWFDLYASRVPVKLSCKSVIDIHFILLSTSEVRSKDENVNFIVCAPCVESGWKSEWCRQLTLIPIATNKCCQTACNAGYAAYCTTIYLNNKMELFHLISLIIHMQDAQQYKCAAVMGCYPTSAAIFFFAAPSIITENSEFFTMKKNIILVFAFLLGSAAVVDGGVGAVVASYGLCQTACNTGYVACMSAATGTWC</sequence>
<dbReference type="Proteomes" id="UP000014500">
    <property type="component" value="Unassembled WGS sequence"/>
</dbReference>
<dbReference type="PANTHER" id="PTHR37475">
    <property type="entry name" value="ZYGOTE-SPECIFIC CLASS V COPY B GENE PROTEIN"/>
    <property type="match status" value="1"/>
</dbReference>
<keyword evidence="1" id="KW-1133">Transmembrane helix</keyword>
<dbReference type="AlphaFoldDB" id="T1J1B9"/>
<organism evidence="2 3">
    <name type="scientific">Strigamia maritima</name>
    <name type="common">European centipede</name>
    <name type="synonym">Geophilus maritimus</name>
    <dbReference type="NCBI Taxonomy" id="126957"/>
    <lineage>
        <taxon>Eukaryota</taxon>
        <taxon>Metazoa</taxon>
        <taxon>Ecdysozoa</taxon>
        <taxon>Arthropoda</taxon>
        <taxon>Myriapoda</taxon>
        <taxon>Chilopoda</taxon>
        <taxon>Pleurostigmophora</taxon>
        <taxon>Geophilomorpha</taxon>
        <taxon>Linotaeniidae</taxon>
        <taxon>Strigamia</taxon>
    </lineage>
</organism>
<reference evidence="3" key="1">
    <citation type="submission" date="2011-05" db="EMBL/GenBank/DDBJ databases">
        <authorList>
            <person name="Richards S.R."/>
            <person name="Qu J."/>
            <person name="Jiang H."/>
            <person name="Jhangiani S.N."/>
            <person name="Agravi P."/>
            <person name="Goodspeed R."/>
            <person name="Gross S."/>
            <person name="Mandapat C."/>
            <person name="Jackson L."/>
            <person name="Mathew T."/>
            <person name="Pu L."/>
            <person name="Thornton R."/>
            <person name="Saada N."/>
            <person name="Wilczek-Boney K.B."/>
            <person name="Lee S."/>
            <person name="Kovar C."/>
            <person name="Wu Y."/>
            <person name="Scherer S.E."/>
            <person name="Worley K.C."/>
            <person name="Muzny D.M."/>
            <person name="Gibbs R."/>
        </authorList>
    </citation>
    <scope>NUCLEOTIDE SEQUENCE</scope>
    <source>
        <strain evidence="3">Brora</strain>
    </source>
</reference>
<accession>T1J1B9</accession>
<keyword evidence="1" id="KW-0812">Transmembrane</keyword>
<feature type="transmembrane region" description="Helical" evidence="1">
    <location>
        <begin position="84"/>
        <end position="103"/>
    </location>
</feature>
<evidence type="ECO:0000313" key="2">
    <source>
        <dbReference type="EnsemblMetazoa" id="SMAR007337-PA"/>
    </source>
</evidence>
<dbReference type="PANTHER" id="PTHR37475:SF1">
    <property type="entry name" value="ZYGOTE-SPECIFIC PROTEIN"/>
    <property type="match status" value="1"/>
</dbReference>
<name>T1J1B9_STRMM</name>
<keyword evidence="3" id="KW-1185">Reference proteome</keyword>
<dbReference type="EMBL" id="JH431783">
    <property type="status" value="NOT_ANNOTATED_CDS"/>
    <property type="molecule type" value="Genomic_DNA"/>
</dbReference>
<dbReference type="EnsemblMetazoa" id="SMAR007337-RA">
    <property type="protein sequence ID" value="SMAR007337-PA"/>
    <property type="gene ID" value="SMAR007337"/>
</dbReference>
<keyword evidence="1" id="KW-0472">Membrane</keyword>
<protein>
    <submittedName>
        <fullName evidence="2">Uncharacterized protein</fullName>
    </submittedName>
</protein>
<evidence type="ECO:0000313" key="3">
    <source>
        <dbReference type="Proteomes" id="UP000014500"/>
    </source>
</evidence>
<feature type="transmembrane region" description="Helical" evidence="1">
    <location>
        <begin position="243"/>
        <end position="270"/>
    </location>
</feature>
<dbReference type="HOGENOM" id="CLU_957521_0_0_1"/>
<proteinExistence type="predicted"/>